<sequence length="314" mass="34660">MDKNIKIFSGTSGCRLADKVAKKLNLPLGKSKILKFQDGEYYTKIDETIRGADVFVVQSTSPPVNQNLMGLLIFIDALKRASAKTINVIIPYYGYARQDRKASPREPITSKLAANLLATAGATRIVTMDLHANQIQGFFDIPVDHLEGLPLIANSFIDHNLSGEEMVVVAPNPSGVKKARKLAEWLDCKMAIIDRRQEDDQPETLDLIGDVKGKRVILIDGIIDTGDTVVRGAEAVMEKGATEVYAACTHGVFSGDATKRIEDSPLKRVFITDSIYLTEEKRPEKIEILSADTLFAETLKRIINNQSLMSLLEK</sequence>
<dbReference type="EMBL" id="BSDY01000027">
    <property type="protein sequence ID" value="GLI57888.1"/>
    <property type="molecule type" value="Genomic_DNA"/>
</dbReference>
<dbReference type="GO" id="GO:0005737">
    <property type="term" value="C:cytoplasm"/>
    <property type="evidence" value="ECO:0007669"/>
    <property type="project" value="UniProtKB-SubCell"/>
</dbReference>
<dbReference type="GO" id="GO:0016301">
    <property type="term" value="F:kinase activity"/>
    <property type="evidence" value="ECO:0007669"/>
    <property type="project" value="UniProtKB-KW"/>
</dbReference>
<keyword evidence="4 12" id="KW-0545">Nucleotide biosynthesis</keyword>
<evidence type="ECO:0000256" key="8">
    <source>
        <dbReference type="ARBA" id="ARBA00022842"/>
    </source>
</evidence>
<comment type="pathway">
    <text evidence="1 12">Metabolic intermediate biosynthesis; 5-phospho-alpha-D-ribose 1-diphosphate biosynthesis; 5-phospho-alpha-D-ribose 1-diphosphate from D-ribose 5-phosphate (route I): step 1/1.</text>
</comment>
<dbReference type="InterPro" id="IPR029057">
    <property type="entry name" value="PRTase-like"/>
</dbReference>
<feature type="binding site" evidence="12">
    <location>
        <begin position="97"/>
        <end position="98"/>
    </location>
    <ligand>
        <name>ATP</name>
        <dbReference type="ChEBI" id="CHEBI:30616"/>
    </ligand>
</feature>
<keyword evidence="6 12" id="KW-0418">Kinase</keyword>
<dbReference type="SUPFAM" id="SSF53271">
    <property type="entry name" value="PRTase-like"/>
    <property type="match status" value="2"/>
</dbReference>
<comment type="subcellular location">
    <subcellularLocation>
        <location evidence="12">Cytoplasm</location>
    </subcellularLocation>
</comment>
<evidence type="ECO:0000256" key="9">
    <source>
        <dbReference type="ARBA" id="ARBA00049535"/>
    </source>
</evidence>
<feature type="binding site" evidence="12">
    <location>
        <position position="131"/>
    </location>
    <ligand>
        <name>Mg(2+)</name>
        <dbReference type="ChEBI" id="CHEBI:18420"/>
    </ligand>
</feature>
<dbReference type="PANTHER" id="PTHR10210">
    <property type="entry name" value="RIBOSE-PHOSPHATE DIPHOSPHOKINASE FAMILY MEMBER"/>
    <property type="match status" value="1"/>
</dbReference>
<evidence type="ECO:0000256" key="11">
    <source>
        <dbReference type="ARBA" id="ARBA00061444"/>
    </source>
</evidence>
<evidence type="ECO:0000256" key="6">
    <source>
        <dbReference type="ARBA" id="ARBA00022777"/>
    </source>
</evidence>
<dbReference type="PROSITE" id="PS00114">
    <property type="entry name" value="PRPP_SYNTHASE"/>
    <property type="match status" value="1"/>
</dbReference>
<evidence type="ECO:0000256" key="5">
    <source>
        <dbReference type="ARBA" id="ARBA00022741"/>
    </source>
</evidence>
<comment type="caution">
    <text evidence="12">Lacks conserved residue(s) required for the propagation of feature annotation.</text>
</comment>
<dbReference type="InterPro" id="IPR029099">
    <property type="entry name" value="Pribosyltran_N"/>
</dbReference>
<dbReference type="GO" id="GO:0004749">
    <property type="term" value="F:ribose phosphate diphosphokinase activity"/>
    <property type="evidence" value="ECO:0007669"/>
    <property type="project" value="UniProtKB-UniRule"/>
</dbReference>
<keyword evidence="5 12" id="KW-0547">Nucleotide-binding</keyword>
<evidence type="ECO:0000256" key="10">
    <source>
        <dbReference type="ARBA" id="ARBA00054914"/>
    </source>
</evidence>
<feature type="domain" description="Ribose-phosphate pyrophosphokinase N-terminal" evidence="13">
    <location>
        <begin position="5"/>
        <end position="121"/>
    </location>
</feature>
<keyword evidence="7 12" id="KW-0067">ATP-binding</keyword>
<dbReference type="GO" id="GO:0005524">
    <property type="term" value="F:ATP binding"/>
    <property type="evidence" value="ECO:0007669"/>
    <property type="project" value="UniProtKB-KW"/>
</dbReference>
<dbReference type="FunFam" id="3.40.50.2020:FF:000001">
    <property type="entry name" value="Ribose-phosphate pyrophosphokinase"/>
    <property type="match status" value="1"/>
</dbReference>
<dbReference type="CDD" id="cd06223">
    <property type="entry name" value="PRTases_typeI"/>
    <property type="match status" value="1"/>
</dbReference>
<dbReference type="Gene3D" id="3.40.50.2020">
    <property type="match status" value="2"/>
</dbReference>
<comment type="similarity">
    <text evidence="11 12">Belongs to the ribose-phosphate pyrophosphokinase family. Class I subfamily.</text>
</comment>
<dbReference type="EC" id="2.7.6.1" evidence="12"/>
<dbReference type="InterPro" id="IPR000836">
    <property type="entry name" value="PRTase_dom"/>
</dbReference>
<dbReference type="SMART" id="SM01400">
    <property type="entry name" value="Pribosyltran_N"/>
    <property type="match status" value="1"/>
</dbReference>
<gene>
    <name evidence="12 14" type="primary">prs</name>
    <name evidence="14" type="ORF">PM10SUCC1_34020</name>
</gene>
<dbReference type="GO" id="GO:0009156">
    <property type="term" value="P:ribonucleoside monophosphate biosynthetic process"/>
    <property type="evidence" value="ECO:0007669"/>
    <property type="project" value="InterPro"/>
</dbReference>
<comment type="function">
    <text evidence="10 12">Involved in the biosynthesis of the central metabolite phospho-alpha-D-ribosyl-1-pyrophosphate (PRPP) via the transfer of pyrophosphoryl group from ATP to 1-hydroxyl of ribose-5-phosphate (Rib-5-P).</text>
</comment>
<comment type="cofactor">
    <cofactor evidence="12">
        <name>Mg(2+)</name>
        <dbReference type="ChEBI" id="CHEBI:18420"/>
    </cofactor>
    <text evidence="12">Binds 1 Mg(2+) ion per subunit.</text>
</comment>
<name>A0A9W6LPK6_9FUSO</name>
<keyword evidence="15" id="KW-1185">Reference proteome</keyword>
<dbReference type="Proteomes" id="UP001144471">
    <property type="component" value="Unassembled WGS sequence"/>
</dbReference>
<keyword evidence="12" id="KW-0963">Cytoplasm</keyword>
<feature type="binding site" evidence="12">
    <location>
        <position position="220"/>
    </location>
    <ligand>
        <name>D-ribose 5-phosphate</name>
        <dbReference type="ChEBI" id="CHEBI:78346"/>
    </ligand>
</feature>
<accession>A0A9W6LPK6</accession>
<evidence type="ECO:0000256" key="3">
    <source>
        <dbReference type="ARBA" id="ARBA00022723"/>
    </source>
</evidence>
<evidence type="ECO:0000256" key="2">
    <source>
        <dbReference type="ARBA" id="ARBA00022679"/>
    </source>
</evidence>
<evidence type="ECO:0000256" key="7">
    <source>
        <dbReference type="ARBA" id="ARBA00022840"/>
    </source>
</evidence>
<dbReference type="GO" id="GO:0000287">
    <property type="term" value="F:magnesium ion binding"/>
    <property type="evidence" value="ECO:0007669"/>
    <property type="project" value="UniProtKB-UniRule"/>
</dbReference>
<keyword evidence="2 12" id="KW-0808">Transferase</keyword>
<evidence type="ECO:0000256" key="12">
    <source>
        <dbReference type="HAMAP-Rule" id="MF_00583"/>
    </source>
</evidence>
<protein>
    <recommendedName>
        <fullName evidence="12">Putative ribose-phosphate pyrophosphokinase</fullName>
        <shortName evidence="12">RPPK</shortName>
        <ecNumber evidence="12">2.7.6.1</ecNumber>
    </recommendedName>
    <alternativeName>
        <fullName evidence="12">5-phospho-D-ribosyl alpha-1-diphosphate synthase</fullName>
    </alternativeName>
    <alternativeName>
        <fullName evidence="12">Phosphoribosyl diphosphate synthase</fullName>
    </alternativeName>
    <alternativeName>
        <fullName evidence="12">Phosphoribosyl pyrophosphate synthase</fullName>
        <shortName evidence="12">P-Rib-PP synthase</shortName>
        <shortName evidence="12">PRPP synthase</shortName>
        <shortName evidence="12">PRPPase</shortName>
    </alternativeName>
</protein>
<dbReference type="GO" id="GO:0006015">
    <property type="term" value="P:5-phosphoribose 1-diphosphate biosynthetic process"/>
    <property type="evidence" value="ECO:0007669"/>
    <property type="project" value="UniProtKB-UniRule"/>
</dbReference>
<dbReference type="PANTHER" id="PTHR10210:SF41">
    <property type="entry name" value="RIBOSE-PHOSPHATE PYROPHOSPHOKINASE 1, CHLOROPLASTIC"/>
    <property type="match status" value="1"/>
</dbReference>
<reference evidence="14" key="1">
    <citation type="submission" date="2022-12" db="EMBL/GenBank/DDBJ databases">
        <title>Reference genome sequencing for broad-spectrum identification of bacterial and archaeal isolates by mass spectrometry.</title>
        <authorList>
            <person name="Sekiguchi Y."/>
            <person name="Tourlousse D.M."/>
        </authorList>
    </citation>
    <scope>NUCLEOTIDE SEQUENCE</scope>
    <source>
        <strain evidence="14">10succ1</strain>
    </source>
</reference>
<dbReference type="GO" id="GO:0002189">
    <property type="term" value="C:ribose phosphate diphosphokinase complex"/>
    <property type="evidence" value="ECO:0007669"/>
    <property type="project" value="TreeGrafter"/>
</dbReference>
<dbReference type="NCBIfam" id="NF002320">
    <property type="entry name" value="PRK01259.1"/>
    <property type="match status" value="1"/>
</dbReference>
<dbReference type="NCBIfam" id="TIGR01251">
    <property type="entry name" value="ribP_PPkin"/>
    <property type="match status" value="1"/>
</dbReference>
<feature type="binding site" evidence="12">
    <location>
        <begin position="38"/>
        <end position="40"/>
    </location>
    <ligand>
        <name>ATP</name>
        <dbReference type="ChEBI" id="CHEBI:30616"/>
    </ligand>
</feature>
<evidence type="ECO:0000256" key="1">
    <source>
        <dbReference type="ARBA" id="ARBA00004996"/>
    </source>
</evidence>
<proteinExistence type="inferred from homology"/>
<dbReference type="Pfam" id="PF14572">
    <property type="entry name" value="Pribosyl_synth"/>
    <property type="match status" value="1"/>
</dbReference>
<keyword evidence="8 12" id="KW-0460">Magnesium</keyword>
<dbReference type="HAMAP" id="MF_00583_B">
    <property type="entry name" value="RibP_PPkinase_B"/>
    <property type="match status" value="1"/>
</dbReference>
<evidence type="ECO:0000259" key="13">
    <source>
        <dbReference type="Pfam" id="PF13793"/>
    </source>
</evidence>
<comment type="subunit">
    <text evidence="12">Homohexamer.</text>
</comment>
<comment type="catalytic activity">
    <reaction evidence="9 12">
        <text>D-ribose 5-phosphate + ATP = 5-phospho-alpha-D-ribose 1-diphosphate + AMP + H(+)</text>
        <dbReference type="Rhea" id="RHEA:15609"/>
        <dbReference type="ChEBI" id="CHEBI:15378"/>
        <dbReference type="ChEBI" id="CHEBI:30616"/>
        <dbReference type="ChEBI" id="CHEBI:58017"/>
        <dbReference type="ChEBI" id="CHEBI:78346"/>
        <dbReference type="ChEBI" id="CHEBI:456215"/>
        <dbReference type="EC" id="2.7.6.1"/>
    </reaction>
</comment>
<evidence type="ECO:0000313" key="15">
    <source>
        <dbReference type="Proteomes" id="UP001144471"/>
    </source>
</evidence>
<dbReference type="InterPro" id="IPR005946">
    <property type="entry name" value="Rib-P_diPkinase"/>
</dbReference>
<dbReference type="AlphaFoldDB" id="A0A9W6LPK6"/>
<dbReference type="InterPro" id="IPR000842">
    <property type="entry name" value="PRib_PP_synth_CS"/>
</dbReference>
<comment type="caution">
    <text evidence="12">Part of a set of proteins in which some residues (ACT_SITE, NP_BIND, REGION and BINDING) are not conserved.</text>
</comment>
<feature type="binding site" evidence="12">
    <location>
        <begin position="224"/>
        <end position="228"/>
    </location>
    <ligand>
        <name>D-ribose 5-phosphate</name>
        <dbReference type="ChEBI" id="CHEBI:78346"/>
    </ligand>
</feature>
<dbReference type="Pfam" id="PF13793">
    <property type="entry name" value="Pribosyltran_N"/>
    <property type="match status" value="1"/>
</dbReference>
<dbReference type="GO" id="GO:0006164">
    <property type="term" value="P:purine nucleotide biosynthetic process"/>
    <property type="evidence" value="ECO:0007669"/>
    <property type="project" value="TreeGrafter"/>
</dbReference>
<evidence type="ECO:0000256" key="4">
    <source>
        <dbReference type="ARBA" id="ARBA00022727"/>
    </source>
</evidence>
<comment type="caution">
    <text evidence="14">The sequence shown here is derived from an EMBL/GenBank/DDBJ whole genome shotgun (WGS) entry which is preliminary data.</text>
</comment>
<organism evidence="14 15">
    <name type="scientific">Propionigenium maris DSM 9537</name>
    <dbReference type="NCBI Taxonomy" id="1123000"/>
    <lineage>
        <taxon>Bacteria</taxon>
        <taxon>Fusobacteriati</taxon>
        <taxon>Fusobacteriota</taxon>
        <taxon>Fusobacteriia</taxon>
        <taxon>Fusobacteriales</taxon>
        <taxon>Fusobacteriaceae</taxon>
        <taxon>Propionigenium</taxon>
    </lineage>
</organism>
<evidence type="ECO:0000313" key="14">
    <source>
        <dbReference type="EMBL" id="GLI57888.1"/>
    </source>
</evidence>
<keyword evidence="3 12" id="KW-0479">Metal-binding</keyword>
<dbReference type="InterPro" id="IPR037515">
    <property type="entry name" value="Rib-P_diPkinase_bac"/>
</dbReference>